<comment type="caution">
    <text evidence="1">The sequence shown here is derived from an EMBL/GenBank/DDBJ whole genome shotgun (WGS) entry which is preliminary data.</text>
</comment>
<gene>
    <name evidence="1" type="ORF">PsorP6_010039</name>
</gene>
<dbReference type="Proteomes" id="UP001163321">
    <property type="component" value="Chromosome 6"/>
</dbReference>
<accession>A0ACC0VWP9</accession>
<protein>
    <submittedName>
        <fullName evidence="1">Uncharacterized protein</fullName>
    </submittedName>
</protein>
<sequence length="83" mass="8943">MVGQESLQNADMSLVAGDNAKIEGEAVAGDVLRQEQLAQAGRDLFGEEELFLATLDLETMSSASNTSQLHKQSVSAKFCDQMH</sequence>
<evidence type="ECO:0000313" key="1">
    <source>
        <dbReference type="EMBL" id="KAI9910919.1"/>
    </source>
</evidence>
<evidence type="ECO:0000313" key="2">
    <source>
        <dbReference type="Proteomes" id="UP001163321"/>
    </source>
</evidence>
<dbReference type="EMBL" id="CM047585">
    <property type="protein sequence ID" value="KAI9910919.1"/>
    <property type="molecule type" value="Genomic_DNA"/>
</dbReference>
<name>A0ACC0VWP9_9STRA</name>
<organism evidence="1 2">
    <name type="scientific">Peronosclerospora sorghi</name>
    <dbReference type="NCBI Taxonomy" id="230839"/>
    <lineage>
        <taxon>Eukaryota</taxon>
        <taxon>Sar</taxon>
        <taxon>Stramenopiles</taxon>
        <taxon>Oomycota</taxon>
        <taxon>Peronosporomycetes</taxon>
        <taxon>Peronosporales</taxon>
        <taxon>Peronosporaceae</taxon>
        <taxon>Peronosclerospora</taxon>
    </lineage>
</organism>
<reference evidence="1 2" key="1">
    <citation type="journal article" date="2022" name="bioRxiv">
        <title>The genome of the oomycete Peronosclerospora sorghi, a cosmopolitan pathogen of maize and sorghum, is inflated with dispersed pseudogenes.</title>
        <authorList>
            <person name="Fletcher K."/>
            <person name="Martin F."/>
            <person name="Isakeit T."/>
            <person name="Cavanaugh K."/>
            <person name="Magill C."/>
            <person name="Michelmore R."/>
        </authorList>
    </citation>
    <scope>NUCLEOTIDE SEQUENCE [LARGE SCALE GENOMIC DNA]</scope>
    <source>
        <strain evidence="1">P6</strain>
    </source>
</reference>
<proteinExistence type="predicted"/>
<keyword evidence="2" id="KW-1185">Reference proteome</keyword>